<dbReference type="Gene3D" id="1.10.510.10">
    <property type="entry name" value="Transferase(Phosphotransferase) domain 1"/>
    <property type="match status" value="2"/>
</dbReference>
<dbReference type="PANTHER" id="PTHR48016:SF32">
    <property type="entry name" value="MITOGEN-ACTIVATED PROTEIN KINASE KINASE KINASE 4"/>
    <property type="match status" value="1"/>
</dbReference>
<evidence type="ECO:0000313" key="10">
    <source>
        <dbReference type="Proteomes" id="UP000478008"/>
    </source>
</evidence>
<feature type="compositionally biased region" description="Basic and acidic residues" evidence="7">
    <location>
        <begin position="186"/>
        <end position="196"/>
    </location>
</feature>
<keyword evidence="5" id="KW-0418">Kinase</keyword>
<dbReference type="SMART" id="SM00220">
    <property type="entry name" value="S_TKc"/>
    <property type="match status" value="1"/>
</dbReference>
<dbReference type="InterPro" id="IPR011009">
    <property type="entry name" value="Kinase-like_dom_sf"/>
</dbReference>
<dbReference type="PROSITE" id="PS00108">
    <property type="entry name" value="PROTEIN_KINASE_ST"/>
    <property type="match status" value="1"/>
</dbReference>
<evidence type="ECO:0000256" key="7">
    <source>
        <dbReference type="SAM" id="MobiDB-lite"/>
    </source>
</evidence>
<feature type="compositionally biased region" description="Polar residues" evidence="7">
    <location>
        <begin position="961"/>
        <end position="986"/>
    </location>
</feature>
<evidence type="ECO:0000259" key="8">
    <source>
        <dbReference type="PROSITE" id="PS50011"/>
    </source>
</evidence>
<comment type="similarity">
    <text evidence="1">Belongs to the protein kinase superfamily. STE Ser/Thr protein kinase family. MAP kinase kinase kinase subfamily.</text>
</comment>
<dbReference type="GO" id="GO:0005524">
    <property type="term" value="F:ATP binding"/>
    <property type="evidence" value="ECO:0007669"/>
    <property type="project" value="UniProtKB-KW"/>
</dbReference>
<feature type="region of interest" description="Disordered" evidence="7">
    <location>
        <begin position="1338"/>
        <end position="1366"/>
    </location>
</feature>
<feature type="domain" description="Protein kinase" evidence="8">
    <location>
        <begin position="1440"/>
        <end position="1802"/>
    </location>
</feature>
<keyword evidence="2" id="KW-0723">Serine/threonine-protein kinase</keyword>
<feature type="region of interest" description="Disordered" evidence="7">
    <location>
        <begin position="1"/>
        <end position="200"/>
    </location>
</feature>
<dbReference type="PROSITE" id="PS50011">
    <property type="entry name" value="PROTEIN_KINASE_DOM"/>
    <property type="match status" value="1"/>
</dbReference>
<accession>A0A7D9GXL5</accession>
<feature type="compositionally biased region" description="Basic and acidic residues" evidence="7">
    <location>
        <begin position="947"/>
        <end position="960"/>
    </location>
</feature>
<sequence length="1814" mass="201479">MAKDKHQVADAENAENAERNQRNKRDEGNEGNQINEGNEGNQINEGNEGNQRESEGKFSGKGTNSVATTGTKSIAGAKSVTGPRISRPRSVPRERFSVRGRVSSSDAEEDEKYSKEYQQQERRYLTGLSQYRDRQRHEDESEYYGGFEYGREEESSGESEETEEAEEMDETDEGETTDAESEEGEAVLHEHAERNHGAAGRASAGAVSVVSVGAGAGGASAARHKHAAGVRALGRKVGISEEDYYRAPRSEYTMDSGPLIGAVEQLGEMQSGESALERMEWQVMLEAVLTGDVVAGEKTRLVRGSAMSSKAVTEAYREELWNEVRACAFGRSADEQRRLVLEQRSRADDVLREVMEFHLVLPEDLRRAPYQRRLARAVQAVDAVLERLERCERLWPTLKAMRRDRPACAQRKFVAQVDALVAWSSASQEIARQSDTLRRWIGGSEAALVERLLSEKDIREVFNGQLFKSLELWTFKGKKCYRCYHEDFERLGLPSFLGSLFVLARFPMWLLEQLMRARLAYASRLRSPTALTVEELMADLRSYIALAVDIRVAYLRCCAPQGGWVALSAQDCQSASFDQSTLECVCTYMRLVGLKMLGRPKRQNAQGVQAVQVAQGVLGVLGTQGARGAQAQEAQGLPAAQAALPRSILTLRSAVEDLEREWRLLQNVGLYVPRCSKEIALQVTRIASRLAQSLGSYIQKQIAGPLIESAGSADARAQMMNHWYTSTMENYSQIRRRLSRLANVLADHFENALLFTVPVARRAQFYERLCAGGHTLYYSGALARGGCYVFVPPGLCGRPDEVARILGATELVTDFSRVPPAHLAALHEFKWWTAQDLQEEKEKFETEEKKNSEGRGNRNGDEEMGEGKNGIERMGEGKIGIEGKEEGETYGDERKGNENCGNTYGNTYGNDHGEHYEENYGNVKKANDNYANNEGASGSNYSLKKGAGKDKLDDGVKEKSSSNIHSLEKGSSANIHSNIEKGSSVDNRSEKKGTENNYEGAKIKNEETSEGKRGDKKEQRSVRKKEIEKKERCRSNSPRSPVQLRPTRRATRGQSQGTPAEVYHENTYNENAYNENAYNDHPYHEHTDYDHPAYTPAVENEFVPPSARRSPEYVLVVVPPETVSWHGPTVGFEPPEVAVDAPSAGRVLLVVRGGGPEGSRQVSRAAGYFRRCVGDSVGRGARRTSSVGAVEHSLRALRKHFFSITCATIDSAPTLRRKCRTVGSCEELANNCFSYVKDQARDSMRTMGAARRANVVRKLMRMALEWLSFVVDDCQASDPRTFRWCVSALEFSMAVTAGFNIMALRNADFAALKQKVAGCMSLLISHFDIMGARARQRRQREERMEGRAGSAGSARRIEDGPARRTESALSERYAEYLRRDAGAVLRLREDRMDLVAQIEAQRSAILHEQQAVGRVLDGRDTENRLLAGLASSFSSVSIRWRKGKYLGGGTCGSVYASTNLDTGGPMSVKEIRLRRGGHGGQSIEATVHAIRQEMTVLQLLSHPNIVQFFGVEVHRDRVFIFMEYCSGGSLAQLLEYGRIEDEAIVQIYALQLLEGLAYMHHLGVVHRDIKPENILLDHTGVIKIIDFGSARIIHRGKLRRGEKYRGEMKNRMENRMDDVIVKNSTDNKGMIQSIIKNTKGSDEGILQEGEGITGNPKKNLTISKNASTINFSNVPSPANFNKNANADAYSNTNPAVLATAPLEGTPMYMSPEAIKGGPQGRLGAIDIWALGCCVLEMITGRRPWANLDNEFAVMYHIAAGHAPAIPSEEEIGPQARHFLTQCFDTDPARRKSAVELLQDPWIREIRREAFGDDA</sequence>
<dbReference type="EMBL" id="CABFWN010000001">
    <property type="protein sequence ID" value="VUG16360.1"/>
    <property type="molecule type" value="Genomic_DNA"/>
</dbReference>
<organism evidence="9 10">
    <name type="scientific">Dekkera bruxellensis</name>
    <name type="common">Brettanomyces custersii</name>
    <dbReference type="NCBI Taxonomy" id="5007"/>
    <lineage>
        <taxon>Eukaryota</taxon>
        <taxon>Fungi</taxon>
        <taxon>Dikarya</taxon>
        <taxon>Ascomycota</taxon>
        <taxon>Saccharomycotina</taxon>
        <taxon>Pichiomycetes</taxon>
        <taxon>Pichiales</taxon>
        <taxon>Pichiaceae</taxon>
        <taxon>Brettanomyces</taxon>
    </lineage>
</organism>
<dbReference type="SUPFAM" id="SSF56112">
    <property type="entry name" value="Protein kinase-like (PK-like)"/>
    <property type="match status" value="1"/>
</dbReference>
<feature type="compositionally biased region" description="Low complexity" evidence="7">
    <location>
        <begin position="898"/>
        <end position="910"/>
    </location>
</feature>
<dbReference type="Proteomes" id="UP000478008">
    <property type="component" value="Unassembled WGS sequence"/>
</dbReference>
<dbReference type="GO" id="GO:0004674">
    <property type="term" value="F:protein serine/threonine kinase activity"/>
    <property type="evidence" value="ECO:0007669"/>
    <property type="project" value="UniProtKB-KW"/>
</dbReference>
<evidence type="ECO:0000313" key="9">
    <source>
        <dbReference type="EMBL" id="VUG16360.1"/>
    </source>
</evidence>
<feature type="compositionally biased region" description="Low complexity" evidence="7">
    <location>
        <begin position="30"/>
        <end position="49"/>
    </location>
</feature>
<dbReference type="Pfam" id="PF00069">
    <property type="entry name" value="Pkinase"/>
    <property type="match status" value="2"/>
</dbReference>
<feature type="compositionally biased region" description="Polar residues" evidence="7">
    <location>
        <begin position="61"/>
        <end position="72"/>
    </location>
</feature>
<protein>
    <submittedName>
        <fullName evidence="9">DEBR0S1_14840g1_1</fullName>
    </submittedName>
</protein>
<dbReference type="PANTHER" id="PTHR48016">
    <property type="entry name" value="MAP KINASE KINASE KINASE SSK2-RELATED-RELATED"/>
    <property type="match status" value="1"/>
</dbReference>
<evidence type="ECO:0000256" key="3">
    <source>
        <dbReference type="ARBA" id="ARBA00022679"/>
    </source>
</evidence>
<feature type="compositionally biased region" description="Basic and acidic residues" evidence="7">
    <location>
        <begin position="112"/>
        <end position="124"/>
    </location>
</feature>
<evidence type="ECO:0000256" key="2">
    <source>
        <dbReference type="ARBA" id="ARBA00022527"/>
    </source>
</evidence>
<feature type="compositionally biased region" description="Basic and acidic residues" evidence="7">
    <location>
        <begin position="1001"/>
        <end position="1034"/>
    </location>
</feature>
<feature type="compositionally biased region" description="Basic and acidic residues" evidence="7">
    <location>
        <begin position="16"/>
        <end position="28"/>
    </location>
</feature>
<evidence type="ECO:0000256" key="6">
    <source>
        <dbReference type="ARBA" id="ARBA00022840"/>
    </source>
</evidence>
<feature type="region of interest" description="Disordered" evidence="7">
    <location>
        <begin position="840"/>
        <end position="1062"/>
    </location>
</feature>
<name>A0A7D9GXL5_DEKBR</name>
<evidence type="ECO:0000256" key="1">
    <source>
        <dbReference type="ARBA" id="ARBA00006529"/>
    </source>
</evidence>
<dbReference type="GO" id="GO:0038066">
    <property type="term" value="P:p38MAPK cascade"/>
    <property type="evidence" value="ECO:0007669"/>
    <property type="project" value="TreeGrafter"/>
</dbReference>
<dbReference type="InterPro" id="IPR050538">
    <property type="entry name" value="MAP_kinase_kinase_kinase"/>
</dbReference>
<feature type="compositionally biased region" description="Basic and acidic residues" evidence="7">
    <location>
        <begin position="1355"/>
        <end position="1366"/>
    </location>
</feature>
<evidence type="ECO:0000256" key="4">
    <source>
        <dbReference type="ARBA" id="ARBA00022741"/>
    </source>
</evidence>
<dbReference type="InterPro" id="IPR008271">
    <property type="entry name" value="Ser/Thr_kinase_AS"/>
</dbReference>
<keyword evidence="10" id="KW-1185">Reference proteome</keyword>
<feature type="compositionally biased region" description="Acidic residues" evidence="7">
    <location>
        <begin position="155"/>
        <end position="185"/>
    </location>
</feature>
<feature type="compositionally biased region" description="Basic and acidic residues" evidence="7">
    <location>
        <begin position="840"/>
        <end position="897"/>
    </location>
</feature>
<evidence type="ECO:0000256" key="5">
    <source>
        <dbReference type="ARBA" id="ARBA00022777"/>
    </source>
</evidence>
<keyword evidence="6" id="KW-0067">ATP-binding</keyword>
<gene>
    <name evidence="9" type="ORF">DEBR0S1_14840G</name>
</gene>
<keyword evidence="3" id="KW-0808">Transferase</keyword>
<dbReference type="InterPro" id="IPR000719">
    <property type="entry name" value="Prot_kinase_dom"/>
</dbReference>
<feature type="compositionally biased region" description="Polar residues" evidence="7">
    <location>
        <begin position="929"/>
        <end position="942"/>
    </location>
</feature>
<reference evidence="9 10" key="1">
    <citation type="submission" date="2019-07" db="EMBL/GenBank/DDBJ databases">
        <authorList>
            <person name="Friedrich A."/>
            <person name="Schacherer J."/>
        </authorList>
    </citation>
    <scope>NUCLEOTIDE SEQUENCE [LARGE SCALE GENOMIC DNA]</scope>
</reference>
<keyword evidence="4" id="KW-0547">Nucleotide-binding</keyword>
<proteinExistence type="inferred from homology"/>